<keyword evidence="3" id="KW-1185">Reference proteome</keyword>
<comment type="caution">
    <text evidence="2">The sequence shown here is derived from an EMBL/GenBank/DDBJ whole genome shotgun (WGS) entry which is preliminary data.</text>
</comment>
<keyword evidence="1" id="KW-0812">Transmembrane</keyword>
<accession>A0ABR8T3I2</accession>
<dbReference type="Proteomes" id="UP000608071">
    <property type="component" value="Unassembled WGS sequence"/>
</dbReference>
<feature type="transmembrane region" description="Helical" evidence="1">
    <location>
        <begin position="82"/>
        <end position="105"/>
    </location>
</feature>
<sequence length="136" mass="15720">MNKYVLFSTKLAIYLTIIFIMIDLSFKFQKYLINEISNDLVILMSPIIPFLLFGFIGGFYPVINRRTTNKKRGYRKNHSKKLYAIIISSLLITLIFVLLSLYTSLFTMNLLLGFLTYGLWIATGFLTSQLLASRKV</sequence>
<dbReference type="EMBL" id="JACSQL010000011">
    <property type="protein sequence ID" value="MBD7970342.1"/>
    <property type="molecule type" value="Genomic_DNA"/>
</dbReference>
<organism evidence="2 3">
    <name type="scientific">Paenibacillus gallinarum</name>
    <dbReference type="NCBI Taxonomy" id="2762232"/>
    <lineage>
        <taxon>Bacteria</taxon>
        <taxon>Bacillati</taxon>
        <taxon>Bacillota</taxon>
        <taxon>Bacilli</taxon>
        <taxon>Bacillales</taxon>
        <taxon>Paenibacillaceae</taxon>
        <taxon>Paenibacillus</taxon>
    </lineage>
</organism>
<name>A0ABR8T3I2_9BACL</name>
<feature type="transmembrane region" description="Helical" evidence="1">
    <location>
        <begin position="12"/>
        <end position="28"/>
    </location>
</feature>
<gene>
    <name evidence="2" type="ORF">H9647_19940</name>
</gene>
<keyword evidence="1" id="KW-0472">Membrane</keyword>
<protein>
    <submittedName>
        <fullName evidence="2">Uncharacterized protein</fullName>
    </submittedName>
</protein>
<evidence type="ECO:0000313" key="3">
    <source>
        <dbReference type="Proteomes" id="UP000608071"/>
    </source>
</evidence>
<evidence type="ECO:0000256" key="1">
    <source>
        <dbReference type="SAM" id="Phobius"/>
    </source>
</evidence>
<dbReference type="RefSeq" id="WP_191803330.1">
    <property type="nucleotide sequence ID" value="NZ_JACSQL010000011.1"/>
</dbReference>
<feature type="transmembrane region" description="Helical" evidence="1">
    <location>
        <begin position="111"/>
        <end position="132"/>
    </location>
</feature>
<keyword evidence="1" id="KW-1133">Transmembrane helix</keyword>
<feature type="transmembrane region" description="Helical" evidence="1">
    <location>
        <begin position="40"/>
        <end position="62"/>
    </location>
</feature>
<evidence type="ECO:0000313" key="2">
    <source>
        <dbReference type="EMBL" id="MBD7970342.1"/>
    </source>
</evidence>
<reference evidence="2 3" key="1">
    <citation type="submission" date="2020-08" db="EMBL/GenBank/DDBJ databases">
        <title>A Genomic Blueprint of the Chicken Gut Microbiome.</title>
        <authorList>
            <person name="Gilroy R."/>
            <person name="Ravi A."/>
            <person name="Getino M."/>
            <person name="Pursley I."/>
            <person name="Horton D.L."/>
            <person name="Alikhan N.-F."/>
            <person name="Baker D."/>
            <person name="Gharbi K."/>
            <person name="Hall N."/>
            <person name="Watson M."/>
            <person name="Adriaenssens E.M."/>
            <person name="Foster-Nyarko E."/>
            <person name="Jarju S."/>
            <person name="Secka A."/>
            <person name="Antonio M."/>
            <person name="Oren A."/>
            <person name="Chaudhuri R."/>
            <person name="La Ragione R.M."/>
            <person name="Hildebrand F."/>
            <person name="Pallen M.J."/>
        </authorList>
    </citation>
    <scope>NUCLEOTIDE SEQUENCE [LARGE SCALE GENOMIC DNA]</scope>
    <source>
        <strain evidence="2 3">Sa2BVA9</strain>
    </source>
</reference>
<proteinExistence type="predicted"/>